<dbReference type="GO" id="GO:0051213">
    <property type="term" value="F:dioxygenase activity"/>
    <property type="evidence" value="ECO:0007669"/>
    <property type="project" value="UniProtKB-KW"/>
</dbReference>
<name>A0ABM9F4L8_9ENTR</name>
<proteinExistence type="predicted"/>
<dbReference type="InterPro" id="IPR018724">
    <property type="entry name" value="2OG-Fe_dioxygenase"/>
</dbReference>
<keyword evidence="1" id="KW-0223">Dioxygenase</keyword>
<dbReference type="Gene3D" id="2.60.120.620">
    <property type="entry name" value="q2cbj1_9rhob like domain"/>
    <property type="match status" value="1"/>
</dbReference>
<evidence type="ECO:0000313" key="1">
    <source>
        <dbReference type="EMBL" id="CAH6635696.1"/>
    </source>
</evidence>
<comment type="caution">
    <text evidence="1">The sequence shown here is derived from an EMBL/GenBank/DDBJ whole genome shotgun (WGS) entry which is preliminary data.</text>
</comment>
<accession>A0ABM9F4L8</accession>
<dbReference type="RefSeq" id="WP_253896852.1">
    <property type="nucleotide sequence ID" value="NZ_CALSBS010000002.1"/>
</dbReference>
<keyword evidence="2" id="KW-1185">Reference proteome</keyword>
<protein>
    <submittedName>
        <fullName evidence="1">2OG-Fe dioxygenase family protein</fullName>
    </submittedName>
</protein>
<gene>
    <name evidence="1" type="ORF">FBBNIHIM_02555</name>
</gene>
<sequence>MHAYHHIRLGKSSAKVKNSFAELLPDPWLKAEDGIFRFRSYMQAKAGREKYFDLCAAGEFFQTEKLNHYAGGIARKYPEIKKDVAEEVMNLVFRKLLPLLHDTNYNIGIHQIRITTDDRKPGYPAPEGIHKDGFKYIAIYCSEIENITGGDTTLIPNHDGGNDASTFKLHAGDAVIFNDVNYQHYTAAVVPLLPGKGYRDVFVITFDIEGEKQ</sequence>
<organism evidence="1 2">
    <name type="scientific">Pseudocitrobacter vendiensis</name>
    <dbReference type="NCBI Taxonomy" id="2488306"/>
    <lineage>
        <taxon>Bacteria</taxon>
        <taxon>Pseudomonadati</taxon>
        <taxon>Pseudomonadota</taxon>
        <taxon>Gammaproteobacteria</taxon>
        <taxon>Enterobacterales</taxon>
        <taxon>Enterobacteriaceae</taxon>
        <taxon>Pseudocitrobacter</taxon>
    </lineage>
</organism>
<reference evidence="1" key="1">
    <citation type="submission" date="2022-05" db="EMBL/GenBank/DDBJ databases">
        <authorList>
            <person name="Blom J."/>
        </authorList>
    </citation>
    <scope>NUCLEOTIDE SEQUENCE</scope>
    <source>
        <strain evidence="1">Type strain: CPO20170097</strain>
    </source>
</reference>
<keyword evidence="1" id="KW-0560">Oxidoreductase</keyword>
<dbReference type="Proteomes" id="UP001152651">
    <property type="component" value="Unassembled WGS sequence"/>
</dbReference>
<dbReference type="EMBL" id="CALSBS010000002">
    <property type="protein sequence ID" value="CAH6635696.1"/>
    <property type="molecule type" value="Genomic_DNA"/>
</dbReference>
<evidence type="ECO:0000313" key="2">
    <source>
        <dbReference type="Proteomes" id="UP001152651"/>
    </source>
</evidence>
<dbReference type="Pfam" id="PF10014">
    <property type="entry name" value="2OG-Fe_Oxy_2"/>
    <property type="match status" value="1"/>
</dbReference>